<comment type="caution">
    <text evidence="1">The sequence shown here is derived from an EMBL/GenBank/DDBJ whole genome shotgun (WGS) entry which is preliminary data.</text>
</comment>
<dbReference type="Proteomes" id="UP000014174">
    <property type="component" value="Unassembled WGS sequence"/>
</dbReference>
<name>R9GM95_9SPHI</name>
<gene>
    <name evidence="1" type="ORF">ADIARSV_4027</name>
</gene>
<sequence length="61" mass="7107">MELWKIVVAHHPLYTGGNRADGYDTKAIRNSLNRYYINIKLTFTFLDMNITCNTLFPKKGK</sequence>
<reference evidence="1 2" key="1">
    <citation type="journal article" date="2013" name="Genome Announc.">
        <title>Draft Genome Sequence of Arcticibacter svalbardensis Strain MN12-7T, a Member of the Family Sphingobacteriaceae Isolated from an Arctic Soil Sample.</title>
        <authorList>
            <person name="Shivaji S."/>
            <person name="Ara S."/>
            <person name="Prasad S."/>
            <person name="Manasa B.P."/>
            <person name="Begum Z."/>
            <person name="Singh A."/>
            <person name="Kumar Pinnaka A."/>
        </authorList>
    </citation>
    <scope>NUCLEOTIDE SEQUENCE [LARGE SCALE GENOMIC DNA]</scope>
    <source>
        <strain evidence="1 2">MN12-7</strain>
    </source>
</reference>
<keyword evidence="2" id="KW-1185">Reference proteome</keyword>
<dbReference type="OrthoDB" id="9809781at2"/>
<organism evidence="1 2">
    <name type="scientific">Arcticibacter svalbardensis MN12-7</name>
    <dbReference type="NCBI Taxonomy" id="1150600"/>
    <lineage>
        <taxon>Bacteria</taxon>
        <taxon>Pseudomonadati</taxon>
        <taxon>Bacteroidota</taxon>
        <taxon>Sphingobacteriia</taxon>
        <taxon>Sphingobacteriales</taxon>
        <taxon>Sphingobacteriaceae</taxon>
        <taxon>Arcticibacter</taxon>
    </lineage>
</organism>
<dbReference type="EMBL" id="AQPN01000142">
    <property type="protein sequence ID" value="EOR92816.1"/>
    <property type="molecule type" value="Genomic_DNA"/>
</dbReference>
<evidence type="ECO:0000313" key="1">
    <source>
        <dbReference type="EMBL" id="EOR92816.1"/>
    </source>
</evidence>
<evidence type="ECO:0000313" key="2">
    <source>
        <dbReference type="Proteomes" id="UP000014174"/>
    </source>
</evidence>
<dbReference type="AlphaFoldDB" id="R9GM95"/>
<dbReference type="RefSeq" id="WP_016197246.1">
    <property type="nucleotide sequence ID" value="NZ_AQPN01000142.1"/>
</dbReference>
<protein>
    <submittedName>
        <fullName evidence="1">Uncharacterized protein</fullName>
    </submittedName>
</protein>
<dbReference type="eggNOG" id="COG1409">
    <property type="taxonomic scope" value="Bacteria"/>
</dbReference>
<proteinExistence type="predicted"/>
<accession>R9GM95</accession>